<feature type="site" description="L-lysine inhibitor binding" evidence="16">
    <location>
        <position position="119"/>
    </location>
</feature>
<keyword evidence="5 12" id="KW-0963">Cytoplasm</keyword>
<evidence type="ECO:0000256" key="1">
    <source>
        <dbReference type="ARBA" id="ARBA00003294"/>
    </source>
</evidence>
<evidence type="ECO:0000256" key="11">
    <source>
        <dbReference type="ARBA" id="ARBA00047836"/>
    </source>
</evidence>
<keyword evidence="7 12" id="KW-0220">Diaminopimelate biosynthesis</keyword>
<dbReference type="InterPro" id="IPR020625">
    <property type="entry name" value="Schiff_base-form_aldolases_AS"/>
</dbReference>
<name>A0A1X7DFY6_TRICW</name>
<dbReference type="PIRSF" id="PIRSF001365">
    <property type="entry name" value="DHDPS"/>
    <property type="match status" value="1"/>
</dbReference>
<evidence type="ECO:0000256" key="14">
    <source>
        <dbReference type="PIRSR" id="PIRSR001365-1"/>
    </source>
</evidence>
<dbReference type="PANTHER" id="PTHR12128:SF66">
    <property type="entry name" value="4-HYDROXY-2-OXOGLUTARATE ALDOLASE, MITOCHONDRIAL"/>
    <property type="match status" value="1"/>
</dbReference>
<evidence type="ECO:0000256" key="4">
    <source>
        <dbReference type="ARBA" id="ARBA00012086"/>
    </source>
</evidence>
<dbReference type="GO" id="GO:0009089">
    <property type="term" value="P:lysine biosynthetic process via diaminopimelate"/>
    <property type="evidence" value="ECO:0007669"/>
    <property type="project" value="UniProtKB-UniRule"/>
</dbReference>
<feature type="site" description="L-lysine inhibitor binding" evidence="16">
    <location>
        <position position="93"/>
    </location>
</feature>
<dbReference type="SUPFAM" id="SSF51569">
    <property type="entry name" value="Aldolase"/>
    <property type="match status" value="1"/>
</dbReference>
<dbReference type="PANTHER" id="PTHR12128">
    <property type="entry name" value="DIHYDRODIPICOLINATE SYNTHASE"/>
    <property type="match status" value="1"/>
</dbReference>
<comment type="caution">
    <text evidence="12">Was originally thought to be a dihydrodipicolinate synthase (DHDPS), catalyzing the condensation of (S)-aspartate-beta-semialdehyde [(S)-ASA] and pyruvate to dihydrodipicolinate (DHDP). However, it was shown in E.coli that the product of the enzymatic reaction is not dihydrodipicolinate but in fact (4S)-4-hydroxy-2,3,4,5-tetrahydro-(2S)-dipicolinic acid (HTPA), and that the consecutive dehydration reaction leading to DHDP is not spontaneous but catalyzed by DapB.</text>
</comment>
<protein>
    <recommendedName>
        <fullName evidence="4 12">4-hydroxy-tetrahydrodipicolinate synthase</fullName>
        <shortName evidence="12">HTPA synthase</shortName>
        <ecNumber evidence="4 12">4.3.3.7</ecNumber>
    </recommendedName>
</protein>
<feature type="site" description="L-lysine inhibitor binding; via carbonyl oxygen" evidence="16">
    <location>
        <position position="62"/>
    </location>
</feature>
<dbReference type="PRINTS" id="PR00146">
    <property type="entry name" value="DHPICSNTHASE"/>
</dbReference>
<dbReference type="RefSeq" id="WP_085225785.1">
    <property type="nucleotide sequence ID" value="NZ_BSQD01000003.1"/>
</dbReference>
<dbReference type="HAMAP" id="MF_00418">
    <property type="entry name" value="DapA"/>
    <property type="match status" value="1"/>
</dbReference>
<comment type="subcellular location">
    <subcellularLocation>
        <location evidence="12">Cytoplasm</location>
    </subcellularLocation>
</comment>
<evidence type="ECO:0000256" key="2">
    <source>
        <dbReference type="ARBA" id="ARBA00005120"/>
    </source>
</evidence>
<dbReference type="PROSITE" id="PS00666">
    <property type="entry name" value="DHDPS_2"/>
    <property type="match status" value="1"/>
</dbReference>
<feature type="binding site" evidence="12">
    <location>
        <position position="58"/>
    </location>
    <ligand>
        <name>pyruvate</name>
        <dbReference type="ChEBI" id="CHEBI:15361"/>
    </ligand>
</feature>
<dbReference type="GO" id="GO:0019877">
    <property type="term" value="P:diaminopimelate biosynthetic process"/>
    <property type="evidence" value="ECO:0007669"/>
    <property type="project" value="UniProtKB-UniRule"/>
</dbReference>
<comment type="pathway">
    <text evidence="2 12">Amino-acid biosynthesis; L-lysine biosynthesis via DAP pathway; (S)-tetrahydrodipicolinate from L-aspartate: step 3/4.</text>
</comment>
<dbReference type="InterPro" id="IPR002220">
    <property type="entry name" value="DapA-like"/>
</dbReference>
<evidence type="ECO:0000256" key="15">
    <source>
        <dbReference type="PIRSR" id="PIRSR001365-2"/>
    </source>
</evidence>
<dbReference type="EC" id="4.3.3.7" evidence="4 12"/>
<proteinExistence type="inferred from homology"/>
<sequence length="305" mass="32219">MANGTSSSARNGVRIRGSIPAIVTPMLEDGGLDLAAFRKLIDWHIEEGTDALVVVGTSGESATLSVQEHVLMIETAVEHAAGRIPIIAGAGGNSTAEAVELTQRAKSVGADATLQVVPYYNKPTQEGIYRHFAKIAEAVDLPVILYNVPGRTVADMSNETILRLAEVPGIVGVKDATGNIDRAAQLIKAAPADFSIFSGDDPTAIALMLLGGHGNISVTANVAPRAMSELCKAALAGDAKTAREIHMRLLSLHKTLFIESNPIPVKWALQEMGRIAGGIRLPLTPLDARYHEAVRAAMREAGVLR</sequence>
<evidence type="ECO:0000256" key="12">
    <source>
        <dbReference type="HAMAP-Rule" id="MF_00418"/>
    </source>
</evidence>
<dbReference type="OrthoDB" id="9782828at2"/>
<reference evidence="18" key="1">
    <citation type="submission" date="2017-04" db="EMBL/GenBank/DDBJ databases">
        <authorList>
            <person name="Varghese N."/>
            <person name="Submissions S."/>
        </authorList>
    </citation>
    <scope>NUCLEOTIDE SEQUENCE [LARGE SCALE GENOMIC DNA]</scope>
    <source>
        <strain evidence="18">Ballard 720</strain>
    </source>
</reference>
<keyword evidence="9 12" id="KW-0456">Lyase</keyword>
<evidence type="ECO:0000313" key="18">
    <source>
        <dbReference type="Proteomes" id="UP000192911"/>
    </source>
</evidence>
<feature type="active site" description="Proton donor/acceptor" evidence="12 14">
    <location>
        <position position="146"/>
    </location>
</feature>
<comment type="subunit">
    <text evidence="12">Homotetramer; dimer of dimers.</text>
</comment>
<dbReference type="UniPathway" id="UPA00034">
    <property type="reaction ID" value="UER00017"/>
</dbReference>
<dbReference type="EMBL" id="FXAH01000003">
    <property type="protein sequence ID" value="SMF14960.1"/>
    <property type="molecule type" value="Genomic_DNA"/>
</dbReference>
<comment type="function">
    <text evidence="1 12">Catalyzes the condensation of (S)-aspartate-beta-semialdehyde [(S)-ASA] and pyruvate to 4-hydroxy-tetrahydrodipicolinate (HTPA).</text>
</comment>
<keyword evidence="8 12" id="KW-0457">Lysine biosynthesis</keyword>
<evidence type="ECO:0000256" key="6">
    <source>
        <dbReference type="ARBA" id="ARBA00022605"/>
    </source>
</evidence>
<dbReference type="InterPro" id="IPR013785">
    <property type="entry name" value="Aldolase_TIM"/>
</dbReference>
<evidence type="ECO:0000256" key="7">
    <source>
        <dbReference type="ARBA" id="ARBA00022915"/>
    </source>
</evidence>
<keyword evidence="18" id="KW-1185">Reference proteome</keyword>
<evidence type="ECO:0000256" key="13">
    <source>
        <dbReference type="PIRNR" id="PIRNR001365"/>
    </source>
</evidence>
<dbReference type="AlphaFoldDB" id="A0A1X7DFY6"/>
<keyword evidence="10 12" id="KW-0704">Schiff base</keyword>
<evidence type="ECO:0000256" key="3">
    <source>
        <dbReference type="ARBA" id="ARBA00007592"/>
    </source>
</evidence>
<accession>A0A1X7DFY6</accession>
<feature type="active site" description="Schiff-base intermediate with substrate" evidence="12 14">
    <location>
        <position position="174"/>
    </location>
</feature>
<gene>
    <name evidence="12" type="primary">dapA</name>
    <name evidence="17" type="ORF">SAMN06295900_103146</name>
</gene>
<feature type="site" description="Part of a proton relay during catalysis" evidence="12 16">
    <location>
        <position position="120"/>
    </location>
</feature>
<evidence type="ECO:0000256" key="9">
    <source>
        <dbReference type="ARBA" id="ARBA00023239"/>
    </source>
</evidence>
<dbReference type="Pfam" id="PF00701">
    <property type="entry name" value="DHDPS"/>
    <property type="match status" value="1"/>
</dbReference>
<comment type="catalytic activity">
    <reaction evidence="11 12">
        <text>L-aspartate 4-semialdehyde + pyruvate = (2S,4S)-4-hydroxy-2,3,4,5-tetrahydrodipicolinate + H2O + H(+)</text>
        <dbReference type="Rhea" id="RHEA:34171"/>
        <dbReference type="ChEBI" id="CHEBI:15361"/>
        <dbReference type="ChEBI" id="CHEBI:15377"/>
        <dbReference type="ChEBI" id="CHEBI:15378"/>
        <dbReference type="ChEBI" id="CHEBI:67139"/>
        <dbReference type="ChEBI" id="CHEBI:537519"/>
        <dbReference type="EC" id="4.3.3.7"/>
    </reaction>
</comment>
<evidence type="ECO:0000256" key="8">
    <source>
        <dbReference type="ARBA" id="ARBA00023154"/>
    </source>
</evidence>
<feature type="site" description="L-lysine inhibitor binding" evidence="16">
    <location>
        <position position="97"/>
    </location>
</feature>
<organism evidence="17 18">
    <name type="scientific">Trinickia caryophylli</name>
    <name type="common">Paraburkholderia caryophylli</name>
    <dbReference type="NCBI Taxonomy" id="28094"/>
    <lineage>
        <taxon>Bacteria</taxon>
        <taxon>Pseudomonadati</taxon>
        <taxon>Pseudomonadota</taxon>
        <taxon>Betaproteobacteria</taxon>
        <taxon>Burkholderiales</taxon>
        <taxon>Burkholderiaceae</taxon>
        <taxon>Trinickia</taxon>
    </lineage>
</organism>
<dbReference type="CDD" id="cd00950">
    <property type="entry name" value="DHDPS"/>
    <property type="match status" value="1"/>
</dbReference>
<dbReference type="GeneID" id="95548642"/>
<evidence type="ECO:0000313" key="17">
    <source>
        <dbReference type="EMBL" id="SMF14960.1"/>
    </source>
</evidence>
<evidence type="ECO:0000256" key="16">
    <source>
        <dbReference type="PIRSR" id="PIRSR001365-3"/>
    </source>
</evidence>
<comment type="similarity">
    <text evidence="3 12 13">Belongs to the DapA family.</text>
</comment>
<feature type="site" description="Part of a proton relay during catalysis" evidence="12 16">
    <location>
        <position position="57"/>
    </location>
</feature>
<evidence type="ECO:0000256" key="10">
    <source>
        <dbReference type="ARBA" id="ARBA00023270"/>
    </source>
</evidence>
<dbReference type="NCBIfam" id="TIGR00674">
    <property type="entry name" value="dapA"/>
    <property type="match status" value="1"/>
</dbReference>
<dbReference type="Proteomes" id="UP000192911">
    <property type="component" value="Unassembled WGS sequence"/>
</dbReference>
<dbReference type="InterPro" id="IPR005263">
    <property type="entry name" value="DapA"/>
</dbReference>
<dbReference type="SMART" id="SM01130">
    <property type="entry name" value="DHDPS"/>
    <property type="match status" value="1"/>
</dbReference>
<dbReference type="Gene3D" id="3.20.20.70">
    <property type="entry name" value="Aldolase class I"/>
    <property type="match status" value="1"/>
</dbReference>
<evidence type="ECO:0000256" key="5">
    <source>
        <dbReference type="ARBA" id="ARBA00022490"/>
    </source>
</evidence>
<dbReference type="GO" id="GO:0005829">
    <property type="term" value="C:cytosol"/>
    <property type="evidence" value="ECO:0007669"/>
    <property type="project" value="TreeGrafter"/>
</dbReference>
<keyword evidence="6 12" id="KW-0028">Amino-acid biosynthesis</keyword>
<feature type="binding site" evidence="12 15">
    <location>
        <position position="216"/>
    </location>
    <ligand>
        <name>pyruvate</name>
        <dbReference type="ChEBI" id="CHEBI:15361"/>
    </ligand>
</feature>
<dbReference type="GO" id="GO:0008840">
    <property type="term" value="F:4-hydroxy-tetrahydrodipicolinate synthase activity"/>
    <property type="evidence" value="ECO:0007669"/>
    <property type="project" value="UniProtKB-UniRule"/>
</dbReference>
<dbReference type="STRING" id="28094.SAMN06295900_103146"/>